<keyword evidence="1" id="KW-0175">Coiled coil</keyword>
<proteinExistence type="predicted"/>
<feature type="region of interest" description="Disordered" evidence="2">
    <location>
        <begin position="794"/>
        <end position="813"/>
    </location>
</feature>
<feature type="compositionally biased region" description="Basic residues" evidence="2">
    <location>
        <begin position="247"/>
        <end position="257"/>
    </location>
</feature>
<organism evidence="3 4">
    <name type="scientific">Exidia glandulosa HHB12029</name>
    <dbReference type="NCBI Taxonomy" id="1314781"/>
    <lineage>
        <taxon>Eukaryota</taxon>
        <taxon>Fungi</taxon>
        <taxon>Dikarya</taxon>
        <taxon>Basidiomycota</taxon>
        <taxon>Agaricomycotina</taxon>
        <taxon>Agaricomycetes</taxon>
        <taxon>Auriculariales</taxon>
        <taxon>Exidiaceae</taxon>
        <taxon>Exidia</taxon>
    </lineage>
</organism>
<dbReference type="EMBL" id="KV425957">
    <property type="protein sequence ID" value="KZV95416.1"/>
    <property type="molecule type" value="Genomic_DNA"/>
</dbReference>
<sequence length="813" mass="91147">MSASLPRTGTILNDDTGNLAHVMDGEGNNTSSRSQNGRDAVADRGAAASPVPGKKRALSSAGSRSLSPKRNRHSPLRLAPDDNSTSAQFARSEQASLGLDVEFNRGREYGRREVEEEKVKLQNELDHLKREKDNLAADFDRLKSRLNDIVDELVEEGFKAYESRAADLARAYDEKDSWCKHERARLEHRLFGDPAMRKYEADISDSDNTDAYEEYINPTKFAEKQAALAKNPPPLPPPSAVPDAPSKRNRKKKKKKKNETQELINAASQAASSTQSATRQNASAARPIFEQPVRFAALAEARREVNEALLAENEHVSSSVLDDDGLVALTTYDAHGDGFDREEVKHVVVEDARRGETRKQREQARAATVAKAVEGKTAGDDAMFVLYTAEEMPKKVAQVNHREMTFEDTWYYTEAGLQTAIPLGKWGQPHFPGWEWGRIHPNEIFKTGDDGRIDTKCELFKKLAGEVEQLDFASRSPTQRLVGSLALREGVLPQARAIPEPDVVHECRTNPFKVPFAVHRVSKVDSKKNAIYTDWDAIDLDTWIMHRLSRPKPKRLEDERESNFEAGWIEAVLRTLEQAQEMHTQTPFPHHHPVYPRGPQPYQGPFGPGYEERIWTHLRRCGIPLTRLLRQPRSSRQATVINRGPWWDRLCERRMLIRPAKEGESETKTLETDEELHERVSSWEAYIELGEYERFLVDTTCIAEERRTIRATLATDPKWVSSTAAEQMLWVDVLISQNTRFGARPVFRTKEAIDPAYKYVFGKSDQTLHGKIPNDDPLPEGIATAGTVKLLGRATGPGAAAGEGGASGEGTAT</sequence>
<dbReference type="AlphaFoldDB" id="A0A165JW34"/>
<evidence type="ECO:0000313" key="3">
    <source>
        <dbReference type="EMBL" id="KZV95416.1"/>
    </source>
</evidence>
<gene>
    <name evidence="3" type="ORF">EXIGLDRAFT_766224</name>
</gene>
<feature type="compositionally biased region" description="Low complexity" evidence="2">
    <location>
        <begin position="265"/>
        <end position="284"/>
    </location>
</feature>
<feature type="compositionally biased region" description="Low complexity" evidence="2">
    <location>
        <begin position="37"/>
        <end position="48"/>
    </location>
</feature>
<feature type="compositionally biased region" description="Gly residues" evidence="2">
    <location>
        <begin position="799"/>
        <end position="813"/>
    </location>
</feature>
<accession>A0A165JW34</accession>
<keyword evidence="4" id="KW-1185">Reference proteome</keyword>
<dbReference type="OrthoDB" id="1898716at2759"/>
<evidence type="ECO:0000256" key="1">
    <source>
        <dbReference type="SAM" id="Coils"/>
    </source>
</evidence>
<evidence type="ECO:0000256" key="2">
    <source>
        <dbReference type="SAM" id="MobiDB-lite"/>
    </source>
</evidence>
<reference evidence="3 4" key="1">
    <citation type="journal article" date="2016" name="Mol. Biol. Evol.">
        <title>Comparative Genomics of Early-Diverging Mushroom-Forming Fungi Provides Insights into the Origins of Lignocellulose Decay Capabilities.</title>
        <authorList>
            <person name="Nagy L.G."/>
            <person name="Riley R."/>
            <person name="Tritt A."/>
            <person name="Adam C."/>
            <person name="Daum C."/>
            <person name="Floudas D."/>
            <person name="Sun H."/>
            <person name="Yadav J.S."/>
            <person name="Pangilinan J."/>
            <person name="Larsson K.H."/>
            <person name="Matsuura K."/>
            <person name="Barry K."/>
            <person name="Labutti K."/>
            <person name="Kuo R."/>
            <person name="Ohm R.A."/>
            <person name="Bhattacharya S.S."/>
            <person name="Shirouzu T."/>
            <person name="Yoshinaga Y."/>
            <person name="Martin F.M."/>
            <person name="Grigoriev I.V."/>
            <person name="Hibbett D.S."/>
        </authorList>
    </citation>
    <scope>NUCLEOTIDE SEQUENCE [LARGE SCALE GENOMIC DNA]</scope>
    <source>
        <strain evidence="3 4">HHB12029</strain>
    </source>
</reference>
<feature type="coiled-coil region" evidence="1">
    <location>
        <begin position="111"/>
        <end position="152"/>
    </location>
</feature>
<protein>
    <submittedName>
        <fullName evidence="3">Uncharacterized protein</fullName>
    </submittedName>
</protein>
<feature type="compositionally biased region" description="Pro residues" evidence="2">
    <location>
        <begin position="231"/>
        <end position="240"/>
    </location>
</feature>
<dbReference type="InParanoid" id="A0A165JW34"/>
<feature type="compositionally biased region" description="Polar residues" evidence="2">
    <location>
        <begin position="1"/>
        <end position="16"/>
    </location>
</feature>
<feature type="compositionally biased region" description="Polar residues" evidence="2">
    <location>
        <begin position="82"/>
        <end position="95"/>
    </location>
</feature>
<feature type="region of interest" description="Disordered" evidence="2">
    <location>
        <begin position="226"/>
        <end position="284"/>
    </location>
</feature>
<evidence type="ECO:0000313" key="4">
    <source>
        <dbReference type="Proteomes" id="UP000077266"/>
    </source>
</evidence>
<name>A0A165JW34_EXIGL</name>
<dbReference type="Proteomes" id="UP000077266">
    <property type="component" value="Unassembled WGS sequence"/>
</dbReference>
<feature type="region of interest" description="Disordered" evidence="2">
    <location>
        <begin position="1"/>
        <end position="95"/>
    </location>
</feature>